<reference evidence="1 2" key="1">
    <citation type="submission" date="2023-04" db="EMBL/GenBank/DDBJ databases">
        <title>Genome of Basidiobolus ranarum AG-B5.</title>
        <authorList>
            <person name="Stajich J.E."/>
            <person name="Carter-House D."/>
            <person name="Gryganskyi A."/>
        </authorList>
    </citation>
    <scope>NUCLEOTIDE SEQUENCE [LARGE SCALE GENOMIC DNA]</scope>
    <source>
        <strain evidence="1 2">AG-B5</strain>
    </source>
</reference>
<dbReference type="Pfam" id="PF00300">
    <property type="entry name" value="His_Phos_1"/>
    <property type="match status" value="1"/>
</dbReference>
<dbReference type="InterPro" id="IPR029033">
    <property type="entry name" value="His_PPase_superfam"/>
</dbReference>
<dbReference type="CDD" id="cd07067">
    <property type="entry name" value="HP_PGM_like"/>
    <property type="match status" value="1"/>
</dbReference>
<dbReference type="InterPro" id="IPR013078">
    <property type="entry name" value="His_Pase_superF_clade-1"/>
</dbReference>
<proteinExistence type="predicted"/>
<sequence>MLETIYITRHGFRQDWVTEHALSPTKLPQDPPLAEIGLQQAQELSARLANEKIDAIYSSPFYRCLQTVTPVAEKADCPIKVEYGMSEWYGLTHEQYQPPAPLKELKGYFSHIDDTYTSMIALPTGKETTQDCHLRSKALIEKLVTALDQDPTQPKTVLLAGHAATVITAGRALLNDPDAYIYSGTASLSQYTRDPKTNKWTMVLNGSTDYLSMGEQRSWMFHDAPGTTNYEVNKEKIATIDKNEQ</sequence>
<dbReference type="Proteomes" id="UP001479436">
    <property type="component" value="Unassembled WGS sequence"/>
</dbReference>
<name>A0ABR2WJA3_9FUNG</name>
<evidence type="ECO:0000313" key="2">
    <source>
        <dbReference type="Proteomes" id="UP001479436"/>
    </source>
</evidence>
<keyword evidence="2" id="KW-1185">Reference proteome</keyword>
<protein>
    <submittedName>
        <fullName evidence="1">C6 zinc cluster transcription factor-like protein</fullName>
    </submittedName>
</protein>
<evidence type="ECO:0000313" key="1">
    <source>
        <dbReference type="EMBL" id="KAK9761534.1"/>
    </source>
</evidence>
<accession>A0ABR2WJA3</accession>
<organism evidence="1 2">
    <name type="scientific">Basidiobolus ranarum</name>
    <dbReference type="NCBI Taxonomy" id="34480"/>
    <lineage>
        <taxon>Eukaryota</taxon>
        <taxon>Fungi</taxon>
        <taxon>Fungi incertae sedis</taxon>
        <taxon>Zoopagomycota</taxon>
        <taxon>Entomophthoromycotina</taxon>
        <taxon>Basidiobolomycetes</taxon>
        <taxon>Basidiobolales</taxon>
        <taxon>Basidiobolaceae</taxon>
        <taxon>Basidiobolus</taxon>
    </lineage>
</organism>
<dbReference type="SUPFAM" id="SSF53254">
    <property type="entry name" value="Phosphoglycerate mutase-like"/>
    <property type="match status" value="1"/>
</dbReference>
<dbReference type="PANTHER" id="PTHR16469">
    <property type="entry name" value="UBIQUITIN-ASSOCIATED AND SH3 DOMAIN-CONTAINING BA-RELATED"/>
    <property type="match status" value="1"/>
</dbReference>
<comment type="caution">
    <text evidence="1">The sequence shown here is derived from an EMBL/GenBank/DDBJ whole genome shotgun (WGS) entry which is preliminary data.</text>
</comment>
<dbReference type="InterPro" id="IPR051710">
    <property type="entry name" value="Phosphatase_SH3-domain"/>
</dbReference>
<dbReference type="Gene3D" id="3.40.50.1240">
    <property type="entry name" value="Phosphoglycerate mutase-like"/>
    <property type="match status" value="1"/>
</dbReference>
<dbReference type="PANTHER" id="PTHR16469:SF51">
    <property type="entry name" value="TRANSCRIPTION FACTOR TAU 55 KDA SUBUNIT"/>
    <property type="match status" value="1"/>
</dbReference>
<gene>
    <name evidence="1" type="primary">TFC7_3</name>
    <name evidence="1" type="ORF">K7432_013501</name>
</gene>
<dbReference type="EMBL" id="JASJQH010001346">
    <property type="protein sequence ID" value="KAK9761534.1"/>
    <property type="molecule type" value="Genomic_DNA"/>
</dbReference>